<keyword evidence="1" id="KW-1133">Transmembrane helix</keyword>
<reference evidence="2 3" key="1">
    <citation type="submission" date="2022-05" db="EMBL/GenBank/DDBJ databases">
        <authorList>
            <consortium name="Genoscope - CEA"/>
            <person name="William W."/>
        </authorList>
    </citation>
    <scope>NUCLEOTIDE SEQUENCE [LARGE SCALE GENOMIC DNA]</scope>
</reference>
<organism evidence="2 3">
    <name type="scientific">Porites lobata</name>
    <dbReference type="NCBI Taxonomy" id="104759"/>
    <lineage>
        <taxon>Eukaryota</taxon>
        <taxon>Metazoa</taxon>
        <taxon>Cnidaria</taxon>
        <taxon>Anthozoa</taxon>
        <taxon>Hexacorallia</taxon>
        <taxon>Scleractinia</taxon>
        <taxon>Fungiina</taxon>
        <taxon>Poritidae</taxon>
        <taxon>Porites</taxon>
    </lineage>
</organism>
<dbReference type="EMBL" id="CALNXK010000065">
    <property type="protein sequence ID" value="CAH3140927.1"/>
    <property type="molecule type" value="Genomic_DNA"/>
</dbReference>
<sequence length="279" mass="31750">NIFSFVLGAKYKDDCPAENMIPIYLIVAGAAGLFSTCCAGGVRYTSQEDDQQTVNPFSGLIQLFLFAWFIAGNVWIYSNYEPNYTDPSSPDFCNKTLYLFAFWVTNSYYILFGFVLGIIGIFLFTVLISSVLTFPLQIAMIVMGAKYKDECPVENMIPIYLIVAGSIGLLSTSCACAVEYREDREDRVVTIPPQPVSPYWQVIKQLRSLVLLLLFAWFIAGNVWIYKNYEPNYTDPKSPYFCHKTLYLFAFWVINSYYILFGGVFVIVCVTYIISCFFS</sequence>
<feature type="transmembrane region" description="Helical" evidence="1">
    <location>
        <begin position="157"/>
        <end position="178"/>
    </location>
</feature>
<proteinExistence type="predicted"/>
<dbReference type="PANTHER" id="PTHR33444:SF2">
    <property type="entry name" value="MARVEL DOMAIN-CONTAINING PROTEIN"/>
    <property type="match status" value="1"/>
</dbReference>
<evidence type="ECO:0000313" key="3">
    <source>
        <dbReference type="Proteomes" id="UP001159405"/>
    </source>
</evidence>
<dbReference type="PANTHER" id="PTHR33444">
    <property type="entry name" value="SI:DKEY-19B23.12-RELATED"/>
    <property type="match status" value="1"/>
</dbReference>
<feature type="transmembrane region" description="Helical" evidence="1">
    <location>
        <begin position="121"/>
        <end position="145"/>
    </location>
</feature>
<keyword evidence="1" id="KW-0812">Transmembrane</keyword>
<dbReference type="InterPro" id="IPR040350">
    <property type="entry name" value="TMEM272"/>
</dbReference>
<feature type="non-terminal residue" evidence="2">
    <location>
        <position position="1"/>
    </location>
</feature>
<accession>A0ABN8PCH7</accession>
<keyword evidence="3" id="KW-1185">Reference proteome</keyword>
<evidence type="ECO:0000256" key="1">
    <source>
        <dbReference type="SAM" id="Phobius"/>
    </source>
</evidence>
<feature type="transmembrane region" description="Helical" evidence="1">
    <location>
        <begin position="246"/>
        <end position="274"/>
    </location>
</feature>
<keyword evidence="1" id="KW-0472">Membrane</keyword>
<protein>
    <submittedName>
        <fullName evidence="2">Uncharacterized protein</fullName>
    </submittedName>
</protein>
<feature type="transmembrane region" description="Helical" evidence="1">
    <location>
        <begin position="97"/>
        <end position="116"/>
    </location>
</feature>
<dbReference type="Proteomes" id="UP001159405">
    <property type="component" value="Unassembled WGS sequence"/>
</dbReference>
<comment type="caution">
    <text evidence="2">The sequence shown here is derived from an EMBL/GenBank/DDBJ whole genome shotgun (WGS) entry which is preliminary data.</text>
</comment>
<name>A0ABN8PCH7_9CNID</name>
<evidence type="ECO:0000313" key="2">
    <source>
        <dbReference type="EMBL" id="CAH3140927.1"/>
    </source>
</evidence>
<feature type="transmembrane region" description="Helical" evidence="1">
    <location>
        <begin position="54"/>
        <end position="77"/>
    </location>
</feature>
<feature type="transmembrane region" description="Helical" evidence="1">
    <location>
        <begin position="209"/>
        <end position="226"/>
    </location>
</feature>
<gene>
    <name evidence="2" type="ORF">PLOB_00041447</name>
</gene>
<feature type="transmembrane region" description="Helical" evidence="1">
    <location>
        <begin position="20"/>
        <end position="42"/>
    </location>
</feature>